<feature type="chain" id="PRO_5021195133" description="Phosphate-binding protein PstS" evidence="8">
    <location>
        <begin position="23"/>
        <end position="344"/>
    </location>
</feature>
<keyword evidence="8" id="KW-0732">Signal</keyword>
<evidence type="ECO:0000256" key="3">
    <source>
        <dbReference type="ARBA" id="ARBA00011529"/>
    </source>
</evidence>
<gene>
    <name evidence="10" type="primary">pstS</name>
    <name evidence="10" type="ORF">E2553_26170</name>
</gene>
<evidence type="ECO:0000256" key="7">
    <source>
        <dbReference type="PIRNR" id="PIRNR002756"/>
    </source>
</evidence>
<sequence length="344" mass="36270">MSYIQTLLAGVAGAFLAAAAHSADITGAGSTFAAPIYTKWATAYQRAGGGTVSYRAVGSTEGLKEIMVSQVDFAGSDAPLSDDELAKNGLIQFPTVIGGVVPVINLPGIKPGELILSGRVLGDIYLGKIISWNAPAIAAINPTIKLPDTPIAVVRRLDGSGTTLIWTHFLAQVNPEWKSKVGEGTSVRWPRGIGGRGNEGVATFVQHLPGAIGYVAWDFTKQNHMSYAAMENASGAVVQPGPETFKAAAASADWSRSLFPILTNEAGANAWPVVGATYVLLHDTQDKPERGEETLRFLDWALTNGNQAAEDLDYIPLPPAVVSEIRTQLHARVKNPSGKTVAGE</sequence>
<dbReference type="InterPro" id="IPR024370">
    <property type="entry name" value="PBP_domain"/>
</dbReference>
<dbReference type="InterPro" id="IPR005673">
    <property type="entry name" value="ABC_phos-bd_PstS"/>
</dbReference>
<keyword evidence="5 7" id="KW-0813">Transport</keyword>
<accession>A0A4Y8MS88</accession>
<dbReference type="GeneID" id="97303373"/>
<evidence type="ECO:0000256" key="1">
    <source>
        <dbReference type="ARBA" id="ARBA00002841"/>
    </source>
</evidence>
<dbReference type="NCBIfam" id="TIGR00975">
    <property type="entry name" value="3a0107s03"/>
    <property type="match status" value="1"/>
</dbReference>
<keyword evidence="6 7" id="KW-0592">Phosphate transport</keyword>
<evidence type="ECO:0000256" key="4">
    <source>
        <dbReference type="ARBA" id="ARBA00021889"/>
    </source>
</evidence>
<comment type="caution">
    <text evidence="10">The sequence shown here is derived from an EMBL/GenBank/DDBJ whole genome shotgun (WGS) entry which is preliminary data.</text>
</comment>
<dbReference type="AlphaFoldDB" id="A0A4Y8MS88"/>
<dbReference type="GO" id="GO:0043190">
    <property type="term" value="C:ATP-binding cassette (ABC) transporter complex"/>
    <property type="evidence" value="ECO:0007669"/>
    <property type="project" value="InterPro"/>
</dbReference>
<dbReference type="PANTHER" id="PTHR42996:SF1">
    <property type="entry name" value="PHOSPHATE-BINDING PROTEIN PSTS"/>
    <property type="match status" value="1"/>
</dbReference>
<dbReference type="PANTHER" id="PTHR42996">
    <property type="entry name" value="PHOSPHATE-BINDING PROTEIN PSTS"/>
    <property type="match status" value="1"/>
</dbReference>
<name>A0A4Y8MS88_9BURK</name>
<dbReference type="PIRSF" id="PIRSF002756">
    <property type="entry name" value="PstS"/>
    <property type="match status" value="1"/>
</dbReference>
<proteinExistence type="inferred from homology"/>
<comment type="function">
    <text evidence="1 7">Part of the ABC transporter complex PstSACB involved in phosphate import.</text>
</comment>
<dbReference type="Proteomes" id="UP000297385">
    <property type="component" value="Unassembled WGS sequence"/>
</dbReference>
<dbReference type="Gene3D" id="3.40.190.10">
    <property type="entry name" value="Periplasmic binding protein-like II"/>
    <property type="match status" value="2"/>
</dbReference>
<dbReference type="InterPro" id="IPR050962">
    <property type="entry name" value="Phosphate-bind_PstS"/>
</dbReference>
<evidence type="ECO:0000256" key="5">
    <source>
        <dbReference type="ARBA" id="ARBA00022448"/>
    </source>
</evidence>
<reference evidence="10 11" key="1">
    <citation type="submission" date="2019-03" db="EMBL/GenBank/DDBJ databases">
        <title>Complete Genome Sequence of Paraburkholderia dipogonis ICMP 19430T, a Nitrogen-fixing Symbiont of the South African Invasive Legume Dipogon lignosus in New Zealand.</title>
        <authorList>
            <person name="De Meyer S.E."/>
        </authorList>
    </citation>
    <scope>NUCLEOTIDE SEQUENCE [LARGE SCALE GENOMIC DNA]</scope>
    <source>
        <strain evidence="10 11">ICMP 19430</strain>
    </source>
</reference>
<dbReference type="NCBIfam" id="NF008171">
    <property type="entry name" value="PRK10918.1"/>
    <property type="match status" value="1"/>
</dbReference>
<dbReference type="GO" id="GO:0035435">
    <property type="term" value="P:phosphate ion transmembrane transport"/>
    <property type="evidence" value="ECO:0007669"/>
    <property type="project" value="InterPro"/>
</dbReference>
<evidence type="ECO:0000256" key="8">
    <source>
        <dbReference type="SAM" id="SignalP"/>
    </source>
</evidence>
<dbReference type="CDD" id="cd13565">
    <property type="entry name" value="PBP2_PstS"/>
    <property type="match status" value="1"/>
</dbReference>
<evidence type="ECO:0000313" key="10">
    <source>
        <dbReference type="EMBL" id="TFE40268.1"/>
    </source>
</evidence>
<dbReference type="SUPFAM" id="SSF53850">
    <property type="entry name" value="Periplasmic binding protein-like II"/>
    <property type="match status" value="1"/>
</dbReference>
<evidence type="ECO:0000313" key="11">
    <source>
        <dbReference type="Proteomes" id="UP000297385"/>
    </source>
</evidence>
<dbReference type="RefSeq" id="WP_134462103.1">
    <property type="nucleotide sequence ID" value="NZ_JBHMFL010000179.1"/>
</dbReference>
<dbReference type="EMBL" id="SNVI01000002">
    <property type="protein sequence ID" value="TFE40268.1"/>
    <property type="molecule type" value="Genomic_DNA"/>
</dbReference>
<dbReference type="GO" id="GO:0042301">
    <property type="term" value="F:phosphate ion binding"/>
    <property type="evidence" value="ECO:0007669"/>
    <property type="project" value="InterPro"/>
</dbReference>
<feature type="signal peptide" evidence="8">
    <location>
        <begin position="1"/>
        <end position="22"/>
    </location>
</feature>
<evidence type="ECO:0000256" key="2">
    <source>
        <dbReference type="ARBA" id="ARBA00008725"/>
    </source>
</evidence>
<protein>
    <recommendedName>
        <fullName evidence="4 7">Phosphate-binding protein PstS</fullName>
    </recommendedName>
</protein>
<evidence type="ECO:0000256" key="6">
    <source>
        <dbReference type="ARBA" id="ARBA00022592"/>
    </source>
</evidence>
<organism evidence="10 11">
    <name type="scientific">Paraburkholderia dipogonis</name>
    <dbReference type="NCBI Taxonomy" id="1211383"/>
    <lineage>
        <taxon>Bacteria</taxon>
        <taxon>Pseudomonadati</taxon>
        <taxon>Pseudomonadota</taxon>
        <taxon>Betaproteobacteria</taxon>
        <taxon>Burkholderiales</taxon>
        <taxon>Burkholderiaceae</taxon>
        <taxon>Paraburkholderia</taxon>
    </lineage>
</organism>
<dbReference type="Pfam" id="PF12849">
    <property type="entry name" value="PBP_like_2"/>
    <property type="match status" value="1"/>
</dbReference>
<feature type="domain" description="PBP" evidence="9">
    <location>
        <begin position="20"/>
        <end position="303"/>
    </location>
</feature>
<comment type="subunit">
    <text evidence="3 7">The complex is composed of two ATP-binding proteins (PstB), two transmembrane proteins (PstC and PstA) and a solute-binding protein (PstS).</text>
</comment>
<comment type="similarity">
    <text evidence="2 7">Belongs to the PstS family.</text>
</comment>
<evidence type="ECO:0000259" key="9">
    <source>
        <dbReference type="Pfam" id="PF12849"/>
    </source>
</evidence>